<accession>A0A8H8D8J1</accession>
<comment type="caution">
    <text evidence="2">The sequence shown here is derived from an EMBL/GenBank/DDBJ whole genome shotgun (WGS) entry which is preliminary data.</text>
</comment>
<protein>
    <submittedName>
        <fullName evidence="2">Uncharacterized protein</fullName>
    </submittedName>
</protein>
<keyword evidence="1" id="KW-0812">Transmembrane</keyword>
<organism evidence="2 3">
    <name type="scientific">Ajellomyces capsulatus</name>
    <name type="common">Darling's disease fungus</name>
    <name type="synonym">Histoplasma capsulatum</name>
    <dbReference type="NCBI Taxonomy" id="5037"/>
    <lineage>
        <taxon>Eukaryota</taxon>
        <taxon>Fungi</taxon>
        <taxon>Dikarya</taxon>
        <taxon>Ascomycota</taxon>
        <taxon>Pezizomycotina</taxon>
        <taxon>Eurotiomycetes</taxon>
        <taxon>Eurotiomycetidae</taxon>
        <taxon>Onygenales</taxon>
        <taxon>Ajellomycetaceae</taxon>
        <taxon>Histoplasma</taxon>
    </lineage>
</organism>
<evidence type="ECO:0000256" key="1">
    <source>
        <dbReference type="SAM" id="Phobius"/>
    </source>
</evidence>
<evidence type="ECO:0000313" key="3">
    <source>
        <dbReference type="Proteomes" id="UP000670092"/>
    </source>
</evidence>
<dbReference type="AlphaFoldDB" id="A0A8H8D8J1"/>
<dbReference type="VEuPathDB" id="FungiDB:I7I52_03160"/>
<gene>
    <name evidence="2" type="ORF">I7I52_03160</name>
</gene>
<dbReference type="EMBL" id="JAEVHI010000001">
    <property type="protein sequence ID" value="KAG5304727.1"/>
    <property type="molecule type" value="Genomic_DNA"/>
</dbReference>
<keyword evidence="1" id="KW-1133">Transmembrane helix</keyword>
<keyword evidence="1" id="KW-0472">Membrane</keyword>
<sequence length="71" mass="8675">MIFCYCIFFILKFFISILLFCVITMTLMMYTLYYLSKYYIMKMDDVESFYIYGDSVLMLVKYRDSCCLHVI</sequence>
<feature type="transmembrane region" description="Helical" evidence="1">
    <location>
        <begin position="6"/>
        <end position="33"/>
    </location>
</feature>
<proteinExistence type="predicted"/>
<name>A0A8H8D8J1_AJECA</name>
<evidence type="ECO:0000313" key="2">
    <source>
        <dbReference type="EMBL" id="KAG5304727.1"/>
    </source>
</evidence>
<dbReference type="Proteomes" id="UP000670092">
    <property type="component" value="Unassembled WGS sequence"/>
</dbReference>
<reference evidence="2 3" key="1">
    <citation type="submission" date="2021-01" db="EMBL/GenBank/DDBJ databases">
        <title>Chromosome-level genome assembly of a human fungal pathogen reveals clustering of transcriptionally co-regulated genes.</title>
        <authorList>
            <person name="Voorhies M."/>
            <person name="Cohen S."/>
            <person name="Shea T.P."/>
            <person name="Petrus S."/>
            <person name="Munoz J.F."/>
            <person name="Poplawski S."/>
            <person name="Goldman W.E."/>
            <person name="Michael T."/>
            <person name="Cuomo C.A."/>
            <person name="Sil A."/>
            <person name="Beyhan S."/>
        </authorList>
    </citation>
    <scope>NUCLEOTIDE SEQUENCE [LARGE SCALE GENOMIC DNA]</scope>
    <source>
        <strain evidence="2 3">G184AR</strain>
    </source>
</reference>